<dbReference type="Proteomes" id="UP000230069">
    <property type="component" value="Unassembled WGS sequence"/>
</dbReference>
<organism evidence="1 2">
    <name type="scientific">Aquilegia coerulea</name>
    <name type="common">Rocky mountain columbine</name>
    <dbReference type="NCBI Taxonomy" id="218851"/>
    <lineage>
        <taxon>Eukaryota</taxon>
        <taxon>Viridiplantae</taxon>
        <taxon>Streptophyta</taxon>
        <taxon>Embryophyta</taxon>
        <taxon>Tracheophyta</taxon>
        <taxon>Spermatophyta</taxon>
        <taxon>Magnoliopsida</taxon>
        <taxon>Ranunculales</taxon>
        <taxon>Ranunculaceae</taxon>
        <taxon>Thalictroideae</taxon>
        <taxon>Aquilegia</taxon>
    </lineage>
</organism>
<evidence type="ECO:0000313" key="2">
    <source>
        <dbReference type="Proteomes" id="UP000230069"/>
    </source>
</evidence>
<dbReference type="AlphaFoldDB" id="A0A2G5DDZ5"/>
<dbReference type="EMBL" id="KZ305039">
    <property type="protein sequence ID" value="PIA41731.1"/>
    <property type="molecule type" value="Genomic_DNA"/>
</dbReference>
<evidence type="ECO:0000313" key="1">
    <source>
        <dbReference type="EMBL" id="PIA41731.1"/>
    </source>
</evidence>
<protein>
    <submittedName>
        <fullName evidence="1">Uncharacterized protein</fullName>
    </submittedName>
</protein>
<gene>
    <name evidence="1" type="ORF">AQUCO_02200276v1</name>
</gene>
<proteinExistence type="predicted"/>
<dbReference type="InParanoid" id="A0A2G5DDZ5"/>
<name>A0A2G5DDZ5_AQUCA</name>
<accession>A0A2G5DDZ5</accession>
<keyword evidence="2" id="KW-1185">Reference proteome</keyword>
<sequence length="74" mass="8284">MRLSSLGKIAQRSYSSPSFNGTLTYMISKSTSPSKRFMDRYFCFGAEDLAMVSLTKRSRDQAYKSSGNCTHPIS</sequence>
<reference evidence="1 2" key="1">
    <citation type="submission" date="2017-09" db="EMBL/GenBank/DDBJ databases">
        <title>WGS assembly of Aquilegia coerulea Goldsmith.</title>
        <authorList>
            <person name="Hodges S."/>
            <person name="Kramer E."/>
            <person name="Nordborg M."/>
            <person name="Tomkins J."/>
            <person name="Borevitz J."/>
            <person name="Derieg N."/>
            <person name="Yan J."/>
            <person name="Mihaltcheva S."/>
            <person name="Hayes R.D."/>
            <person name="Rokhsar D."/>
        </authorList>
    </citation>
    <scope>NUCLEOTIDE SEQUENCE [LARGE SCALE GENOMIC DNA]</scope>
    <source>
        <strain evidence="2">cv. Goldsmith</strain>
    </source>
</reference>